<accession>A0A6J5MQL0</accession>
<gene>
    <name evidence="1" type="ORF">UFOVP431_84</name>
</gene>
<organism evidence="1">
    <name type="scientific">uncultured Caudovirales phage</name>
    <dbReference type="NCBI Taxonomy" id="2100421"/>
    <lineage>
        <taxon>Viruses</taxon>
        <taxon>Duplodnaviria</taxon>
        <taxon>Heunggongvirae</taxon>
        <taxon>Uroviricota</taxon>
        <taxon>Caudoviricetes</taxon>
        <taxon>Peduoviridae</taxon>
        <taxon>Maltschvirus</taxon>
        <taxon>Maltschvirus maltsch</taxon>
    </lineage>
</organism>
<reference evidence="1" key="1">
    <citation type="submission" date="2020-04" db="EMBL/GenBank/DDBJ databases">
        <authorList>
            <person name="Chiriac C."/>
            <person name="Salcher M."/>
            <person name="Ghai R."/>
            <person name="Kavagutti S V."/>
        </authorList>
    </citation>
    <scope>NUCLEOTIDE SEQUENCE</scope>
</reference>
<dbReference type="EMBL" id="LR796483">
    <property type="protein sequence ID" value="CAB4148027.1"/>
    <property type="molecule type" value="Genomic_DNA"/>
</dbReference>
<sequence>MNKIRLAQYFYLITAGGVQHRYQNYFIREPRVLDGMRYEFAPFRAEGSTANLNGDNGMLLVLFPNVEYAIRLVENGDGNRLSRLTITNQWLNAALAPSRTYQERYVGIGASYSDTTIELRYRTAMDSVGAQFPARTLTRSLVGPLPLNAELVLQ</sequence>
<evidence type="ECO:0000313" key="1">
    <source>
        <dbReference type="EMBL" id="CAB4148027.1"/>
    </source>
</evidence>
<proteinExistence type="predicted"/>
<protein>
    <submittedName>
        <fullName evidence="1">Uncharacterized protein</fullName>
    </submittedName>
</protein>
<name>A0A6J5MQL0_9CAUD</name>